<feature type="binding site" evidence="9">
    <location>
        <begin position="37"/>
        <end position="39"/>
    </location>
    <ligand>
        <name>ATP</name>
        <dbReference type="ChEBI" id="CHEBI:30616"/>
    </ligand>
</feature>
<dbReference type="HOGENOM" id="CLU_001882_2_3_7"/>
<keyword evidence="15" id="KW-1185">Reference proteome</keyword>
<evidence type="ECO:0000256" key="3">
    <source>
        <dbReference type="ARBA" id="ARBA00022598"/>
    </source>
</evidence>
<dbReference type="Pfam" id="PF00749">
    <property type="entry name" value="tRNA-synt_1c"/>
    <property type="match status" value="1"/>
</dbReference>
<reference evidence="14 15" key="1">
    <citation type="journal article" date="2010" name="Stand. Genomic Sci.">
        <title>Complete genome sequence of Desulfarculus baarsii type strain (2st14).</title>
        <authorList>
            <person name="Sun H."/>
            <person name="Spring S."/>
            <person name="Lapidus A."/>
            <person name="Davenport K."/>
            <person name="Del Rio T.G."/>
            <person name="Tice H."/>
            <person name="Nolan M."/>
            <person name="Copeland A."/>
            <person name="Cheng J.F."/>
            <person name="Lucas S."/>
            <person name="Tapia R."/>
            <person name="Goodwin L."/>
            <person name="Pitluck S."/>
            <person name="Ivanova N."/>
            <person name="Pagani I."/>
            <person name="Mavromatis K."/>
            <person name="Ovchinnikova G."/>
            <person name="Pati A."/>
            <person name="Chen A."/>
            <person name="Palaniappan K."/>
            <person name="Hauser L."/>
            <person name="Chang Y.J."/>
            <person name="Jeffries C.D."/>
            <person name="Detter J.C."/>
            <person name="Han C."/>
            <person name="Rohde M."/>
            <person name="Brambilla E."/>
            <person name="Goker M."/>
            <person name="Woyke T."/>
            <person name="Bristow J."/>
            <person name="Eisen J.A."/>
            <person name="Markowitz V."/>
            <person name="Hugenholtz P."/>
            <person name="Kyrpides N.C."/>
            <person name="Klenk H.P."/>
            <person name="Land M."/>
        </authorList>
    </citation>
    <scope>NUCLEOTIDE SEQUENCE [LARGE SCALE GENOMIC DNA]</scope>
    <source>
        <strain evidence="15">ATCC 33931 / DSM 2075 / LMG 7858 / VKM B-1802 / 2st14</strain>
    </source>
</reference>
<evidence type="ECO:0000256" key="4">
    <source>
        <dbReference type="ARBA" id="ARBA00022741"/>
    </source>
</evidence>
<evidence type="ECO:0000256" key="7">
    <source>
        <dbReference type="ARBA" id="ARBA00023146"/>
    </source>
</evidence>
<keyword evidence="6 9" id="KW-0648">Protein biosynthesis</keyword>
<dbReference type="HAMAP" id="MF_00126">
    <property type="entry name" value="Gln_tRNA_synth"/>
    <property type="match status" value="1"/>
</dbReference>
<dbReference type="GO" id="GO:0006424">
    <property type="term" value="P:glutamyl-tRNA aminoacylation"/>
    <property type="evidence" value="ECO:0007669"/>
    <property type="project" value="UniProtKB-UniRule"/>
</dbReference>
<comment type="similarity">
    <text evidence="1 9 10">Belongs to the class-I aminoacyl-tRNA synthetase family.</text>
</comment>
<dbReference type="SUPFAM" id="SSF50715">
    <property type="entry name" value="Ribosomal protein L25-like"/>
    <property type="match status" value="1"/>
</dbReference>
<keyword evidence="7 9" id="KW-0030">Aminoacyl-tRNA synthetase</keyword>
<dbReference type="InterPro" id="IPR020058">
    <property type="entry name" value="Glu/Gln-tRNA-synth_Ib_cat-dom"/>
</dbReference>
<dbReference type="Pfam" id="PF03950">
    <property type="entry name" value="tRNA-synt_1c_C"/>
    <property type="match status" value="1"/>
</dbReference>
<dbReference type="InterPro" id="IPR022861">
    <property type="entry name" value="Gln_tRNA_ligase_bac"/>
</dbReference>
<dbReference type="eggNOG" id="COG0008">
    <property type="taxonomic scope" value="Bacteria"/>
</dbReference>
<dbReference type="PROSITE" id="PS00178">
    <property type="entry name" value="AA_TRNA_LIGASE_I"/>
    <property type="match status" value="1"/>
</dbReference>
<dbReference type="Gene3D" id="2.40.240.10">
    <property type="entry name" value="Ribosomal Protein L25, Chain P"/>
    <property type="match status" value="2"/>
</dbReference>
<evidence type="ECO:0000259" key="13">
    <source>
        <dbReference type="Pfam" id="PF20974"/>
    </source>
</evidence>
<evidence type="ECO:0000256" key="10">
    <source>
        <dbReference type="RuleBase" id="RU363037"/>
    </source>
</evidence>
<dbReference type="CDD" id="cd00807">
    <property type="entry name" value="GlnRS_core"/>
    <property type="match status" value="1"/>
</dbReference>
<keyword evidence="4 9" id="KW-0547">Nucleotide-binding</keyword>
<gene>
    <name evidence="9" type="primary">glnS</name>
    <name evidence="14" type="ordered locus">Deba_3249</name>
</gene>
<feature type="binding site" evidence="9">
    <location>
        <begin position="262"/>
        <end position="263"/>
    </location>
    <ligand>
        <name>ATP</name>
        <dbReference type="ChEBI" id="CHEBI:30616"/>
    </ligand>
</feature>
<evidence type="ECO:0000259" key="11">
    <source>
        <dbReference type="Pfam" id="PF00749"/>
    </source>
</evidence>
<dbReference type="InterPro" id="IPR011035">
    <property type="entry name" value="Ribosomal_bL25/Gln-tRNA_synth"/>
</dbReference>
<dbReference type="FunFam" id="2.40.240.10:FF:000001">
    <property type="entry name" value="Glutamine--tRNA ligase"/>
    <property type="match status" value="1"/>
</dbReference>
<dbReference type="GO" id="GO:0006425">
    <property type="term" value="P:glutaminyl-tRNA aminoacylation"/>
    <property type="evidence" value="ECO:0007669"/>
    <property type="project" value="UniProtKB-UniRule"/>
</dbReference>
<dbReference type="Gene3D" id="3.40.50.620">
    <property type="entry name" value="HUPs"/>
    <property type="match status" value="1"/>
</dbReference>
<name>E1QM17_DESB2</name>
<dbReference type="NCBIfam" id="NF011291">
    <property type="entry name" value="PRK14703.1"/>
    <property type="match status" value="1"/>
</dbReference>
<dbReference type="InterPro" id="IPR014729">
    <property type="entry name" value="Rossmann-like_a/b/a_fold"/>
</dbReference>
<feature type="domain" description="tRNA synthetases class I (E and Q) anti-codon binding" evidence="13">
    <location>
        <begin position="460"/>
        <end position="534"/>
    </location>
</feature>
<dbReference type="EC" id="6.1.1.18" evidence="9"/>
<dbReference type="FunFam" id="3.90.800.10:FF:000001">
    <property type="entry name" value="Glutamine--tRNA ligase"/>
    <property type="match status" value="1"/>
</dbReference>
<dbReference type="EMBL" id="CP002085">
    <property type="protein sequence ID" value="ADK86602.1"/>
    <property type="molecule type" value="Genomic_DNA"/>
</dbReference>
<dbReference type="AlphaFoldDB" id="E1QM17"/>
<dbReference type="OrthoDB" id="9807503at2"/>
<evidence type="ECO:0000259" key="12">
    <source>
        <dbReference type="Pfam" id="PF03950"/>
    </source>
</evidence>
<protein>
    <recommendedName>
        <fullName evidence="9">Glutamine--tRNA ligase</fullName>
        <ecNumber evidence="9">6.1.1.18</ecNumber>
    </recommendedName>
    <alternativeName>
        <fullName evidence="9">Glutaminyl-tRNA synthetase</fullName>
        <shortName evidence="9">GlnRS</shortName>
    </alternativeName>
</protein>
<dbReference type="STRING" id="644282.Deba_3249"/>
<evidence type="ECO:0000313" key="15">
    <source>
        <dbReference type="Proteomes" id="UP000009047"/>
    </source>
</evidence>
<evidence type="ECO:0000256" key="6">
    <source>
        <dbReference type="ARBA" id="ARBA00022917"/>
    </source>
</evidence>
<organism evidence="14 15">
    <name type="scientific">Desulfarculus baarsii (strain ATCC 33931 / DSM 2075 / LMG 7858 / VKM B-1802 / 2st14)</name>
    <dbReference type="NCBI Taxonomy" id="644282"/>
    <lineage>
        <taxon>Bacteria</taxon>
        <taxon>Pseudomonadati</taxon>
        <taxon>Thermodesulfobacteriota</taxon>
        <taxon>Desulfarculia</taxon>
        <taxon>Desulfarculales</taxon>
        <taxon>Desulfarculaceae</taxon>
        <taxon>Desulfarculus</taxon>
    </lineage>
</organism>
<sequence>MSTAENTPPSNFIRNIIDEDMASGKWGGRVVTRFPPEPNGYLHIGHAKSICLNFGLARDYQGKCHLRFDDTNPTKEDVEYVDSIQEDVRWLGFDWGENRFYASDYFDQLYDFAERLIKAGKAYVDDQSAEQIRATRGTLTAPGVDSPWRDRSVEENLDLFRRMRDGEFADGAKVLRAKIDMAAPNIVLRDPTLYRIRRVSHHRTGDKWRIYPMYDFTHCLSDSIEGITHSICTLEFEDNRALYDWVLDQLGVYHPQQIEFARLNLDYTVMSKRKLLTLVEGGHVSGWDDPRMPTIAGLRRRGVTPQAIRDFCEVIGVGKSQAWIGLDKLENAIRNDLNTKTPRVMAVLDPLKVVITNYPDDQVDELSAPYFPDDPPKMGARTVPFCRELYIEREDFMEDPPRKYHRLAPGREVRLRWAYFITCQEAVKDPATGRIVELRCTYDPATKGGDAPDGRKVKGTIHWVSARHCLEAQARLYDRLFLDPRPEDVEGDWRENINPQSLVVMPTAKLEPSLAQAQPGERFQFERKGYFIADAKEHQPDETLVFNRIVGLRDSWAKMVRKNEVN</sequence>
<feature type="domain" description="Glutamyl/glutaminyl-tRNA synthetase class Ib anti-codon binding" evidence="12">
    <location>
        <begin position="342"/>
        <end position="443"/>
    </location>
</feature>
<dbReference type="InterPro" id="IPR000924">
    <property type="entry name" value="Glu/Gln-tRNA-synth"/>
</dbReference>
<feature type="binding site" evidence="9">
    <location>
        <position position="214"/>
    </location>
    <ligand>
        <name>L-glutamine</name>
        <dbReference type="ChEBI" id="CHEBI:58359"/>
    </ligand>
</feature>
<dbReference type="RefSeq" id="WP_013260038.1">
    <property type="nucleotide sequence ID" value="NC_014365.1"/>
</dbReference>
<feature type="short sequence motif" description="'KMSKS' region" evidence="9">
    <location>
        <begin position="269"/>
        <end position="273"/>
    </location>
</feature>
<dbReference type="InterPro" id="IPR049437">
    <property type="entry name" value="tRNA-synt_1c_C2"/>
</dbReference>
<dbReference type="InterPro" id="IPR020056">
    <property type="entry name" value="Rbsml_bL25/Gln-tRNA_synth_N"/>
</dbReference>
<evidence type="ECO:0000256" key="1">
    <source>
        <dbReference type="ARBA" id="ARBA00005594"/>
    </source>
</evidence>
<feature type="binding site" evidence="9">
    <location>
        <begin position="270"/>
        <end position="272"/>
    </location>
    <ligand>
        <name>ATP</name>
        <dbReference type="ChEBI" id="CHEBI:30616"/>
    </ligand>
</feature>
<evidence type="ECO:0000313" key="14">
    <source>
        <dbReference type="EMBL" id="ADK86602.1"/>
    </source>
</evidence>
<dbReference type="PANTHER" id="PTHR43097">
    <property type="entry name" value="GLUTAMINE-TRNA LIGASE"/>
    <property type="match status" value="1"/>
</dbReference>
<comment type="subunit">
    <text evidence="9">Monomer.</text>
</comment>
<comment type="catalytic activity">
    <reaction evidence="8 9">
        <text>tRNA(Gln) + L-glutamine + ATP = L-glutaminyl-tRNA(Gln) + AMP + diphosphate</text>
        <dbReference type="Rhea" id="RHEA:20121"/>
        <dbReference type="Rhea" id="RHEA-COMP:9662"/>
        <dbReference type="Rhea" id="RHEA-COMP:9681"/>
        <dbReference type="ChEBI" id="CHEBI:30616"/>
        <dbReference type="ChEBI" id="CHEBI:33019"/>
        <dbReference type="ChEBI" id="CHEBI:58359"/>
        <dbReference type="ChEBI" id="CHEBI:78442"/>
        <dbReference type="ChEBI" id="CHEBI:78521"/>
        <dbReference type="ChEBI" id="CHEBI:456215"/>
        <dbReference type="EC" id="6.1.1.18"/>
    </reaction>
</comment>
<dbReference type="PANTHER" id="PTHR43097:SF5">
    <property type="entry name" value="GLUTAMATE--TRNA LIGASE"/>
    <property type="match status" value="1"/>
</dbReference>
<dbReference type="Pfam" id="PF20974">
    <property type="entry name" value="tRNA-synt_1c_C2"/>
    <property type="match status" value="1"/>
</dbReference>
<dbReference type="Proteomes" id="UP000009047">
    <property type="component" value="Chromosome"/>
</dbReference>
<dbReference type="SUPFAM" id="SSF52374">
    <property type="entry name" value="Nucleotidylyl transferase"/>
    <property type="match status" value="1"/>
</dbReference>
<keyword evidence="2 9" id="KW-0963">Cytoplasm</keyword>
<dbReference type="GO" id="GO:0005829">
    <property type="term" value="C:cytosol"/>
    <property type="evidence" value="ECO:0007669"/>
    <property type="project" value="TreeGrafter"/>
</dbReference>
<feature type="binding site" evidence="9">
    <location>
        <position position="69"/>
    </location>
    <ligand>
        <name>L-glutamine</name>
        <dbReference type="ChEBI" id="CHEBI:58359"/>
    </ligand>
</feature>
<keyword evidence="5 9" id="KW-0067">ATP-binding</keyword>
<dbReference type="GO" id="GO:0005524">
    <property type="term" value="F:ATP binding"/>
    <property type="evidence" value="ECO:0007669"/>
    <property type="project" value="UniProtKB-UniRule"/>
</dbReference>
<dbReference type="FunFam" id="1.10.1160.10:FF:000001">
    <property type="entry name" value="Glutamine--tRNA ligase"/>
    <property type="match status" value="1"/>
</dbReference>
<comment type="subcellular location">
    <subcellularLocation>
        <location evidence="9">Cytoplasm</location>
    </subcellularLocation>
</comment>
<evidence type="ECO:0000256" key="2">
    <source>
        <dbReference type="ARBA" id="ARBA00022490"/>
    </source>
</evidence>
<evidence type="ECO:0000256" key="5">
    <source>
        <dbReference type="ARBA" id="ARBA00022840"/>
    </source>
</evidence>
<evidence type="ECO:0000256" key="8">
    <source>
        <dbReference type="ARBA" id="ARBA00048270"/>
    </source>
</evidence>
<dbReference type="InterPro" id="IPR020059">
    <property type="entry name" value="Glu/Gln-tRNA-synth_Ib_codon-bd"/>
</dbReference>
<dbReference type="InterPro" id="IPR004514">
    <property type="entry name" value="Gln-tRNA-synth"/>
</dbReference>
<feature type="binding site" evidence="9">
    <location>
        <position position="233"/>
    </location>
    <ligand>
        <name>ATP</name>
        <dbReference type="ChEBI" id="CHEBI:30616"/>
    </ligand>
</feature>
<dbReference type="InterPro" id="IPR001412">
    <property type="entry name" value="aa-tRNA-synth_I_CS"/>
</dbReference>
<evidence type="ECO:0000256" key="9">
    <source>
        <dbReference type="HAMAP-Rule" id="MF_00126"/>
    </source>
</evidence>
<dbReference type="NCBIfam" id="TIGR00440">
    <property type="entry name" value="glnS"/>
    <property type="match status" value="1"/>
</dbReference>
<dbReference type="GO" id="GO:0004819">
    <property type="term" value="F:glutamine-tRNA ligase activity"/>
    <property type="evidence" value="ECO:0007669"/>
    <property type="project" value="UniProtKB-UniRule"/>
</dbReference>
<proteinExistence type="inferred from homology"/>
<feature type="domain" description="Glutamyl/glutaminyl-tRNA synthetase class Ib catalytic" evidence="11">
    <location>
        <begin position="30"/>
        <end position="338"/>
    </location>
</feature>
<dbReference type="InterPro" id="IPR050132">
    <property type="entry name" value="Gln/Glu-tRNA_Ligase"/>
</dbReference>
<feature type="short sequence motif" description="'HIGH' region" evidence="9">
    <location>
        <begin position="36"/>
        <end position="46"/>
    </location>
</feature>
<dbReference type="FunFam" id="3.40.50.620:FF:000037">
    <property type="entry name" value="Glutamine--tRNA ligase cytoplasmic"/>
    <property type="match status" value="1"/>
</dbReference>
<keyword evidence="3 9" id="KW-0436">Ligase</keyword>
<comment type="caution">
    <text evidence="9">Lacks conserved residue(s) required for the propagation of feature annotation.</text>
</comment>
<accession>E1QM17</accession>
<feature type="binding site" evidence="9">
    <location>
        <begin position="43"/>
        <end position="49"/>
    </location>
    <ligand>
        <name>ATP</name>
        <dbReference type="ChEBI" id="CHEBI:30616"/>
    </ligand>
</feature>
<dbReference type="PRINTS" id="PR00987">
    <property type="entry name" value="TRNASYNTHGLU"/>
</dbReference>
<dbReference type="KEGG" id="dbr:Deba_3249"/>